<evidence type="ECO:0000256" key="1">
    <source>
        <dbReference type="ARBA" id="ARBA00001913"/>
    </source>
</evidence>
<evidence type="ECO:0000256" key="9">
    <source>
        <dbReference type="ARBA" id="ARBA00022824"/>
    </source>
</evidence>
<evidence type="ECO:0000256" key="14">
    <source>
        <dbReference type="SAM" id="MobiDB-lite"/>
    </source>
</evidence>
<comment type="similarity">
    <text evidence="5">Belongs to the sulfatase family.</text>
</comment>
<dbReference type="InterPro" id="IPR024607">
    <property type="entry name" value="Sulfatase_CS"/>
</dbReference>
<evidence type="ECO:0000256" key="12">
    <source>
        <dbReference type="ARBA" id="ARBA00023180"/>
    </source>
</evidence>
<feature type="region of interest" description="Disordered" evidence="14">
    <location>
        <begin position="1101"/>
        <end position="1180"/>
    </location>
</feature>
<feature type="compositionally biased region" description="Polar residues" evidence="14">
    <location>
        <begin position="1163"/>
        <end position="1180"/>
    </location>
</feature>
<keyword evidence="13" id="KW-0175">Coiled coil</keyword>
<feature type="chain" id="PRO_5004243470" evidence="15">
    <location>
        <begin position="20"/>
        <end position="1239"/>
    </location>
</feature>
<feature type="region of interest" description="Disordered" evidence="14">
    <location>
        <begin position="645"/>
        <end position="685"/>
    </location>
</feature>
<dbReference type="SMART" id="SM00456">
    <property type="entry name" value="WW"/>
    <property type="match status" value="2"/>
</dbReference>
<keyword evidence="7 15" id="KW-0732">Signal</keyword>
<evidence type="ECO:0000256" key="15">
    <source>
        <dbReference type="SAM" id="SignalP"/>
    </source>
</evidence>
<keyword evidence="8" id="KW-0378">Hydrolase</keyword>
<reference evidence="17" key="1">
    <citation type="journal article" date="2004" name="Nature">
        <title>Genome duplication in the teleost fish Tetraodon nigroviridis reveals the early vertebrate proto-karyotype.</title>
        <authorList>
            <person name="Jaillon O."/>
            <person name="Aury J.-M."/>
            <person name="Brunet F."/>
            <person name="Petit J.-L."/>
            <person name="Stange-Thomann N."/>
            <person name="Mauceli E."/>
            <person name="Bouneau L."/>
            <person name="Fischer C."/>
            <person name="Ozouf-Costaz C."/>
            <person name="Bernot A."/>
            <person name="Nicaud S."/>
            <person name="Jaffe D."/>
            <person name="Fisher S."/>
            <person name="Lutfalla G."/>
            <person name="Dossat C."/>
            <person name="Segurens B."/>
            <person name="Dasilva C."/>
            <person name="Salanoubat M."/>
            <person name="Levy M."/>
            <person name="Boudet N."/>
            <person name="Castellano S."/>
            <person name="Anthouard V."/>
            <person name="Jubin C."/>
            <person name="Castelli V."/>
            <person name="Katinka M."/>
            <person name="Vacherie B."/>
            <person name="Biemont C."/>
            <person name="Skalli Z."/>
            <person name="Cattolico L."/>
            <person name="Poulain J."/>
            <person name="De Berardinis V."/>
            <person name="Cruaud C."/>
            <person name="Duprat S."/>
            <person name="Brottier P."/>
            <person name="Coutanceau J.-P."/>
            <person name="Gouzy J."/>
            <person name="Parra G."/>
            <person name="Lardier G."/>
            <person name="Chapple C."/>
            <person name="McKernan K.J."/>
            <person name="McEwan P."/>
            <person name="Bosak S."/>
            <person name="Kellis M."/>
            <person name="Volff J.-N."/>
            <person name="Guigo R."/>
            <person name="Zody M.C."/>
            <person name="Mesirov J."/>
            <person name="Lindblad-Toh K."/>
            <person name="Birren B."/>
            <person name="Nusbaum C."/>
            <person name="Kahn D."/>
            <person name="Robinson-Rechavi M."/>
            <person name="Laudet V."/>
            <person name="Schachter V."/>
            <person name="Quetier F."/>
            <person name="Saurin W."/>
            <person name="Scarpelli C."/>
            <person name="Wincker P."/>
            <person name="Lander E.S."/>
            <person name="Weissenbach J."/>
            <person name="Roest Crollius H."/>
        </authorList>
    </citation>
    <scope>NUCLEOTIDE SEQUENCE [LARGE SCALE GENOMIC DNA]</scope>
</reference>
<reference evidence="17" key="2">
    <citation type="submission" date="2004-02" db="EMBL/GenBank/DDBJ databases">
        <authorList>
            <consortium name="Genoscope"/>
            <consortium name="Whitehead Institute Centre for Genome Research"/>
        </authorList>
    </citation>
    <scope>NUCLEOTIDE SEQUENCE</scope>
</reference>
<comment type="caution">
    <text evidence="17">The sequence shown here is derived from an EMBL/GenBank/DDBJ whole genome shotgun (WGS) entry which is preliminary data.</text>
</comment>
<feature type="domain" description="WW" evidence="16">
    <location>
        <begin position="1054"/>
        <end position="1081"/>
    </location>
</feature>
<dbReference type="GO" id="GO:0005783">
    <property type="term" value="C:endoplasmic reticulum"/>
    <property type="evidence" value="ECO:0007669"/>
    <property type="project" value="UniProtKB-SubCell"/>
</dbReference>
<sequence length="1239" mass="140518">PVPLLLWLVLVGVFPLAQGSGYLSGYRARSRLQRDRHVRNIRPNIILFLTDDQDIELGSMQAMNKTRDIMEKGGMHFSNAFSTTPMCCPSRSSILTGKYVHNHHTYTNNENCSSPSWQAHHEPHTFAVHLNDSGYRTGESLRGSTTILNAHLGWFPHTRVNKPHFLPCAPRSAFFGKYLNEYNGSYVPPGWKEWVALVKNSRFYNYTLCRNGVREKHSSDYPKDYLTDIITNESIHYFRTSKRMYPNRPVMMVLSHVAPHGPEDSAPQYSSAFPSASQHITPSYNYAPNPDKHWILRYTGPMKPVHMQFTNMLQRRRMQTLLSVDDSVEKVFNMLVETGELDNTYLIYTSDHGYHIGQFGLVKGKSMPYEFDIRVPFFIRGPNVEQGAMNPHIVLNIDLAPTLLDMAGIDIPAEMDGKSVLKLLDTDRPVNRFQLNRKAKTWRDSFLVERGKPLHKRVDGKEMSQEENFLPKYQRVKDLCQRAEYQTSCQQPGQVLDVQDFHFGVFKEAGETLASWPFLKFPCGFFQKWQCVEDPTGKLRLYKCKGMAGLYAPRMQALMARGASPLSAAAARAADANSCDCGNVGFKKTSVLKRKRMFTKKGSSVSSYSEMKPGKVASRKRWARSLSFELGGDLYAVDIEEGYRPLSSSNSSWARHRDEEDNEEFSGVGATTGPTTPTTSSSSRLTPPAALKVTYRCSILMNDTVKCDGGLYKSLQAWKDHKLHIEHEIETLQTKIKNLREVKGHLKKVRPEECQCDPPSNFLKNKEAFRFSAARLQPPSRVSSKQKTEWLQKEQKRRKKLRKFLKRLQNNDTCSMPGLTCFTHDNHHWQTAPFWTMGPFCACTSANNNTYWCLRTINDTHNFLFCEFATGFLEYFDLNTDPYQVGLKANRSLKTGLPVSGGVVLPHFSQTFPPVVPQAAFDALLFLQLINAVSTLDRRALNAMHQQLMDLRGCKGHKQCNPEKGAKERSYFSEYRPVHRRKRPKVKKPSSKSLNIQGCQHNNVLLEQALSSDWVEIVEPRSREHMYVNLTTGECGWDPPTGVPVRQTDGNQWWELFDHQSGRFYYYNSTERRTVWHRPQGADIVPLSQLQAMRRCRDIKRAGKAVDKPHHGTTGSISSTGSQGQCTPLPEEDSYPLPRTLETSEEDAVPELDPAVDGRLQGEGSSTEQTTDGGKDSPSGQVLSHVLGISEYSEPAEPIWEAPQFNEVNVSVTSSCERKKPVDLVPSSLIQKCYKLSGL</sequence>
<dbReference type="PANTHER" id="PTHR43108">
    <property type="entry name" value="N-ACETYLGLUCOSAMINE-6-SULFATASE FAMILY MEMBER"/>
    <property type="match status" value="1"/>
</dbReference>
<evidence type="ECO:0000256" key="7">
    <source>
        <dbReference type="ARBA" id="ARBA00022729"/>
    </source>
</evidence>
<dbReference type="PANTHER" id="PTHR43108:SF4">
    <property type="entry name" value="EXTRACELLULAR SULFATASE SULF-2"/>
    <property type="match status" value="1"/>
</dbReference>
<dbReference type="InterPro" id="IPR001202">
    <property type="entry name" value="WW_dom"/>
</dbReference>
<evidence type="ECO:0000256" key="3">
    <source>
        <dbReference type="ARBA" id="ARBA00004241"/>
    </source>
</evidence>
<dbReference type="GO" id="GO:0040037">
    <property type="term" value="P:negative regulation of fibroblast growth factor receptor signaling pathway"/>
    <property type="evidence" value="ECO:0007669"/>
    <property type="project" value="TreeGrafter"/>
</dbReference>
<dbReference type="GO" id="GO:0005539">
    <property type="term" value="F:glycosaminoglycan binding"/>
    <property type="evidence" value="ECO:0007669"/>
    <property type="project" value="TreeGrafter"/>
</dbReference>
<comment type="cofactor">
    <cofactor evidence="1">
        <name>Ca(2+)</name>
        <dbReference type="ChEBI" id="CHEBI:29108"/>
    </cofactor>
</comment>
<dbReference type="InterPro" id="IPR017850">
    <property type="entry name" value="Alkaline_phosphatase_core_sf"/>
</dbReference>
<evidence type="ECO:0000256" key="8">
    <source>
        <dbReference type="ARBA" id="ARBA00022801"/>
    </source>
</evidence>
<dbReference type="GO" id="GO:0030201">
    <property type="term" value="P:heparan sulfate proteoglycan metabolic process"/>
    <property type="evidence" value="ECO:0007669"/>
    <property type="project" value="TreeGrafter"/>
</dbReference>
<dbReference type="Gene3D" id="2.20.70.10">
    <property type="match status" value="1"/>
</dbReference>
<dbReference type="InterPro" id="IPR024609">
    <property type="entry name" value="Extracellular_sulfatase_C"/>
</dbReference>
<evidence type="ECO:0000256" key="11">
    <source>
        <dbReference type="ARBA" id="ARBA00023034"/>
    </source>
</evidence>
<evidence type="ECO:0000256" key="10">
    <source>
        <dbReference type="ARBA" id="ARBA00022837"/>
    </source>
</evidence>
<dbReference type="PROSITE" id="PS50020">
    <property type="entry name" value="WW_DOMAIN_2"/>
    <property type="match status" value="2"/>
</dbReference>
<evidence type="ECO:0000313" key="17">
    <source>
        <dbReference type="EMBL" id="CAF96855.1"/>
    </source>
</evidence>
<keyword evidence="10" id="KW-0106">Calcium</keyword>
<dbReference type="OrthoDB" id="96314at2759"/>
<comment type="subcellular location">
    <subcellularLocation>
        <location evidence="3">Cell surface</location>
    </subcellularLocation>
    <subcellularLocation>
        <location evidence="2">Endoplasmic reticulum</location>
    </subcellularLocation>
    <subcellularLocation>
        <location evidence="4">Golgi apparatus</location>
        <location evidence="4">Golgi stack</location>
    </subcellularLocation>
</comment>
<dbReference type="Pfam" id="PF00884">
    <property type="entry name" value="Sulfatase"/>
    <property type="match status" value="1"/>
</dbReference>
<keyword evidence="11" id="KW-0333">Golgi apparatus</keyword>
<feature type="non-terminal residue" evidence="17">
    <location>
        <position position="1"/>
    </location>
</feature>
<evidence type="ECO:0000259" key="16">
    <source>
        <dbReference type="PROSITE" id="PS50020"/>
    </source>
</evidence>
<dbReference type="AlphaFoldDB" id="Q4SR77"/>
<feature type="compositionally biased region" description="Low complexity" evidence="14">
    <location>
        <begin position="1112"/>
        <end position="1127"/>
    </location>
</feature>
<protein>
    <submittedName>
        <fullName evidence="17">(spotted green pufferfish) hypothetical protein</fullName>
    </submittedName>
</protein>
<keyword evidence="9" id="KW-0256">Endoplasmic reticulum</keyword>
<dbReference type="InterPro" id="IPR036020">
    <property type="entry name" value="WW_dom_sf"/>
</dbReference>
<dbReference type="PROSITE" id="PS00523">
    <property type="entry name" value="SULFATASE_1"/>
    <property type="match status" value="1"/>
</dbReference>
<evidence type="ECO:0000256" key="5">
    <source>
        <dbReference type="ARBA" id="ARBA00008779"/>
    </source>
</evidence>
<organism evidence="17">
    <name type="scientific">Tetraodon nigroviridis</name>
    <name type="common">Spotted green pufferfish</name>
    <name type="synonym">Chelonodon nigroviridis</name>
    <dbReference type="NCBI Taxonomy" id="99883"/>
    <lineage>
        <taxon>Eukaryota</taxon>
        <taxon>Metazoa</taxon>
        <taxon>Chordata</taxon>
        <taxon>Craniata</taxon>
        <taxon>Vertebrata</taxon>
        <taxon>Euteleostomi</taxon>
        <taxon>Actinopterygii</taxon>
        <taxon>Neopterygii</taxon>
        <taxon>Teleostei</taxon>
        <taxon>Neoteleostei</taxon>
        <taxon>Acanthomorphata</taxon>
        <taxon>Eupercaria</taxon>
        <taxon>Tetraodontiformes</taxon>
        <taxon>Tetradontoidea</taxon>
        <taxon>Tetraodontidae</taxon>
        <taxon>Tetraodon</taxon>
    </lineage>
</organism>
<evidence type="ECO:0000256" key="13">
    <source>
        <dbReference type="SAM" id="Coils"/>
    </source>
</evidence>
<gene>
    <name evidence="17" type="ORF">GSTENG00014040001</name>
</gene>
<dbReference type="KEGG" id="tng:GSTEN00014040G001"/>
<feature type="compositionally biased region" description="Low complexity" evidence="14">
    <location>
        <begin position="671"/>
        <end position="685"/>
    </location>
</feature>
<dbReference type="Gene3D" id="3.40.720.10">
    <property type="entry name" value="Alkaline Phosphatase, subunit A"/>
    <property type="match status" value="1"/>
</dbReference>
<evidence type="ECO:0000256" key="4">
    <source>
        <dbReference type="ARBA" id="ARBA00004348"/>
    </source>
</evidence>
<feature type="coiled-coil region" evidence="13">
    <location>
        <begin position="722"/>
        <end position="749"/>
    </location>
</feature>
<dbReference type="FunFam" id="2.20.70.10:FF:000022">
    <property type="entry name" value="Rho GTPase activating protein 39"/>
    <property type="match status" value="1"/>
</dbReference>
<dbReference type="SUPFAM" id="SSF53649">
    <property type="entry name" value="Alkaline phosphatase-like"/>
    <property type="match status" value="1"/>
</dbReference>
<dbReference type="EMBL" id="CAAE01014528">
    <property type="protein sequence ID" value="CAF96855.1"/>
    <property type="molecule type" value="Genomic_DNA"/>
</dbReference>
<feature type="domain" description="WW" evidence="16">
    <location>
        <begin position="1008"/>
        <end position="1042"/>
    </location>
</feature>
<accession>Q4SR77</accession>
<dbReference type="GO" id="GO:0032836">
    <property type="term" value="P:glomerular basement membrane development"/>
    <property type="evidence" value="ECO:0007669"/>
    <property type="project" value="TreeGrafter"/>
</dbReference>
<feature type="compositionally biased region" description="Basic and acidic residues" evidence="14">
    <location>
        <begin position="1101"/>
        <end position="1110"/>
    </location>
</feature>
<dbReference type="GO" id="GO:0009986">
    <property type="term" value="C:cell surface"/>
    <property type="evidence" value="ECO:0007669"/>
    <property type="project" value="UniProtKB-SubCell"/>
</dbReference>
<dbReference type="InterPro" id="IPR000917">
    <property type="entry name" value="Sulfatase_N"/>
</dbReference>
<keyword evidence="6" id="KW-0479">Metal-binding</keyword>
<proteinExistence type="inferred from homology"/>
<dbReference type="GO" id="GO:0005795">
    <property type="term" value="C:Golgi stack"/>
    <property type="evidence" value="ECO:0007669"/>
    <property type="project" value="UniProtKB-SubCell"/>
</dbReference>
<name>Q4SR77_TETNG</name>
<dbReference type="GO" id="GO:0010575">
    <property type="term" value="P:positive regulation of vascular endothelial growth factor production"/>
    <property type="evidence" value="ECO:0007669"/>
    <property type="project" value="TreeGrafter"/>
</dbReference>
<dbReference type="Pfam" id="PF12548">
    <property type="entry name" value="DUF3740"/>
    <property type="match status" value="1"/>
</dbReference>
<dbReference type="GO" id="GO:0046872">
    <property type="term" value="F:metal ion binding"/>
    <property type="evidence" value="ECO:0007669"/>
    <property type="project" value="UniProtKB-KW"/>
</dbReference>
<dbReference type="GO" id="GO:0030177">
    <property type="term" value="P:positive regulation of Wnt signaling pathway"/>
    <property type="evidence" value="ECO:0007669"/>
    <property type="project" value="TreeGrafter"/>
</dbReference>
<keyword evidence="12" id="KW-0325">Glycoprotein</keyword>
<dbReference type="CDD" id="cd16147">
    <property type="entry name" value="G6S"/>
    <property type="match status" value="1"/>
</dbReference>
<dbReference type="GO" id="GO:0005886">
    <property type="term" value="C:plasma membrane"/>
    <property type="evidence" value="ECO:0007669"/>
    <property type="project" value="TreeGrafter"/>
</dbReference>
<dbReference type="GO" id="GO:0008449">
    <property type="term" value="F:N-acetylglucosamine-6-sulfatase activity"/>
    <property type="evidence" value="ECO:0007669"/>
    <property type="project" value="TreeGrafter"/>
</dbReference>
<dbReference type="SUPFAM" id="SSF51045">
    <property type="entry name" value="WW domain"/>
    <property type="match status" value="1"/>
</dbReference>
<evidence type="ECO:0000256" key="6">
    <source>
        <dbReference type="ARBA" id="ARBA00022723"/>
    </source>
</evidence>
<evidence type="ECO:0000256" key="2">
    <source>
        <dbReference type="ARBA" id="ARBA00004240"/>
    </source>
</evidence>
<feature type="signal peptide" evidence="15">
    <location>
        <begin position="1"/>
        <end position="19"/>
    </location>
</feature>